<accession>A0A6I6UPJ9</accession>
<dbReference type="GO" id="GO:0003677">
    <property type="term" value="F:DNA binding"/>
    <property type="evidence" value="ECO:0007669"/>
    <property type="project" value="UniProtKB-KW"/>
</dbReference>
<dbReference type="InterPro" id="IPR011711">
    <property type="entry name" value="GntR_C"/>
</dbReference>
<feature type="domain" description="GntR C-terminal" evidence="4">
    <location>
        <begin position="4"/>
        <end position="90"/>
    </location>
</feature>
<protein>
    <submittedName>
        <fullName evidence="5">FCD domain-containing protein</fullName>
    </submittedName>
</protein>
<reference evidence="5 6" key="1">
    <citation type="submission" date="2019-06" db="EMBL/GenBank/DDBJ databases">
        <title>An operon consisting of a P-type ATPase gene and a transcriptional regular gene given the different cadmium resistance in Bacillus vietamensis 151-6 and Bacillus marisflavi 151-25.</title>
        <authorList>
            <person name="Yu X."/>
        </authorList>
    </citation>
    <scope>NUCLEOTIDE SEQUENCE [LARGE SCALE GENOMIC DNA]</scope>
    <source>
        <strain evidence="5 6">151-6</strain>
    </source>
</reference>
<sequence>MDKMKASEKDYAVQSQLDMEFHRTIIEWSNIDVFLRIWGMLTNHIQRYITMLNPTVWILPEEVHQYHEALVKTLEEKEVEKAKVVFKEHIMKMVEK</sequence>
<dbReference type="InterPro" id="IPR008920">
    <property type="entry name" value="TF_FadR/GntR_C"/>
</dbReference>
<dbReference type="KEGG" id="bvq:FHE72_21745"/>
<dbReference type="SUPFAM" id="SSF48008">
    <property type="entry name" value="GntR ligand-binding domain-like"/>
    <property type="match status" value="1"/>
</dbReference>
<keyword evidence="1" id="KW-0805">Transcription regulation</keyword>
<proteinExistence type="predicted"/>
<keyword evidence="3" id="KW-0804">Transcription</keyword>
<name>A0A6I6UPJ9_9BACI</name>
<dbReference type="AlphaFoldDB" id="A0A6I6UPJ9"/>
<gene>
    <name evidence="5" type="ORF">FHE72_21745</name>
</gene>
<evidence type="ECO:0000256" key="1">
    <source>
        <dbReference type="ARBA" id="ARBA00023015"/>
    </source>
</evidence>
<evidence type="ECO:0000313" key="6">
    <source>
        <dbReference type="Proteomes" id="UP000465062"/>
    </source>
</evidence>
<evidence type="ECO:0000259" key="4">
    <source>
        <dbReference type="Pfam" id="PF07729"/>
    </source>
</evidence>
<keyword evidence="2" id="KW-0238">DNA-binding</keyword>
<dbReference type="Gene3D" id="1.20.120.530">
    <property type="entry name" value="GntR ligand-binding domain-like"/>
    <property type="match status" value="1"/>
</dbReference>
<organism evidence="5 6">
    <name type="scientific">Rossellomorea vietnamensis</name>
    <dbReference type="NCBI Taxonomy" id="218284"/>
    <lineage>
        <taxon>Bacteria</taxon>
        <taxon>Bacillati</taxon>
        <taxon>Bacillota</taxon>
        <taxon>Bacilli</taxon>
        <taxon>Bacillales</taxon>
        <taxon>Bacillaceae</taxon>
        <taxon>Rossellomorea</taxon>
    </lineage>
</organism>
<dbReference type="Pfam" id="PF07729">
    <property type="entry name" value="FCD"/>
    <property type="match status" value="1"/>
</dbReference>
<evidence type="ECO:0000256" key="3">
    <source>
        <dbReference type="ARBA" id="ARBA00023163"/>
    </source>
</evidence>
<dbReference type="Proteomes" id="UP000465062">
    <property type="component" value="Chromosome"/>
</dbReference>
<dbReference type="EMBL" id="CP047394">
    <property type="protein sequence ID" value="QHE63317.1"/>
    <property type="molecule type" value="Genomic_DNA"/>
</dbReference>
<evidence type="ECO:0000256" key="2">
    <source>
        <dbReference type="ARBA" id="ARBA00023125"/>
    </source>
</evidence>
<evidence type="ECO:0000313" key="5">
    <source>
        <dbReference type="EMBL" id="QHE63317.1"/>
    </source>
</evidence>